<sequence>MATPDGDPAAAVDIERMRADVAAALEEPPEAIGDHDDLLDRGLDSIRLMSLVESWRSGGSEVGFIDLAETPTLDAWVRLLGGEQRGATT</sequence>
<keyword evidence="2" id="KW-0596">Phosphopantetheine</keyword>
<dbReference type="InterPro" id="IPR036736">
    <property type="entry name" value="ACP-like_sf"/>
</dbReference>
<comment type="pathway">
    <text evidence="1">Siderophore biosynthesis.</text>
</comment>
<dbReference type="Proteomes" id="UP000245639">
    <property type="component" value="Unassembled WGS sequence"/>
</dbReference>
<keyword evidence="5" id="KW-0456">Lyase</keyword>
<dbReference type="EMBL" id="QEKW01000001">
    <property type="protein sequence ID" value="PVZ14656.1"/>
    <property type="molecule type" value="Genomic_DNA"/>
</dbReference>
<dbReference type="Pfam" id="PF00550">
    <property type="entry name" value="PP-binding"/>
    <property type="match status" value="1"/>
</dbReference>
<evidence type="ECO:0000256" key="1">
    <source>
        <dbReference type="ARBA" id="ARBA00004924"/>
    </source>
</evidence>
<evidence type="ECO:0000256" key="3">
    <source>
        <dbReference type="ARBA" id="ARBA00022553"/>
    </source>
</evidence>
<evidence type="ECO:0000256" key="2">
    <source>
        <dbReference type="ARBA" id="ARBA00022450"/>
    </source>
</evidence>
<name>A0A2U1FR71_9PSEU</name>
<evidence type="ECO:0000313" key="6">
    <source>
        <dbReference type="Proteomes" id="UP000245639"/>
    </source>
</evidence>
<reference evidence="5 6" key="1">
    <citation type="submission" date="2018-04" db="EMBL/GenBank/DDBJ databases">
        <title>Genomic Encyclopedia of Type Strains, Phase IV (KMG-IV): sequencing the most valuable type-strain genomes for metagenomic binning, comparative biology and taxonomic classification.</title>
        <authorList>
            <person name="Goeker M."/>
        </authorList>
    </citation>
    <scope>NUCLEOTIDE SEQUENCE [LARGE SCALE GENOMIC DNA]</scope>
    <source>
        <strain evidence="5 6">DSM 45771</strain>
    </source>
</reference>
<keyword evidence="3" id="KW-0597">Phosphoprotein</keyword>
<dbReference type="RefSeq" id="WP_243417745.1">
    <property type="nucleotide sequence ID" value="NZ_QEKW01000001.1"/>
</dbReference>
<protein>
    <submittedName>
        <fullName evidence="5">Bifunctional isochorismate lyase/aryl carrier protein</fullName>
    </submittedName>
</protein>
<accession>A0A2U1FR71</accession>
<dbReference type="PROSITE" id="PS50075">
    <property type="entry name" value="CARRIER"/>
    <property type="match status" value="1"/>
</dbReference>
<evidence type="ECO:0000259" key="4">
    <source>
        <dbReference type="PROSITE" id="PS50075"/>
    </source>
</evidence>
<comment type="caution">
    <text evidence="5">The sequence shown here is derived from an EMBL/GenBank/DDBJ whole genome shotgun (WGS) entry which is preliminary data.</text>
</comment>
<gene>
    <name evidence="5" type="ORF">C8D89_101523</name>
</gene>
<organism evidence="5 6">
    <name type="scientific">Actinomycetospora cinnamomea</name>
    <dbReference type="NCBI Taxonomy" id="663609"/>
    <lineage>
        <taxon>Bacteria</taxon>
        <taxon>Bacillati</taxon>
        <taxon>Actinomycetota</taxon>
        <taxon>Actinomycetes</taxon>
        <taxon>Pseudonocardiales</taxon>
        <taxon>Pseudonocardiaceae</taxon>
        <taxon>Actinomycetospora</taxon>
    </lineage>
</organism>
<feature type="domain" description="Carrier" evidence="4">
    <location>
        <begin position="8"/>
        <end position="84"/>
    </location>
</feature>
<keyword evidence="6" id="KW-1185">Reference proteome</keyword>
<dbReference type="InterPro" id="IPR009081">
    <property type="entry name" value="PP-bd_ACP"/>
</dbReference>
<dbReference type="AlphaFoldDB" id="A0A2U1FR71"/>
<dbReference type="SUPFAM" id="SSF47336">
    <property type="entry name" value="ACP-like"/>
    <property type="match status" value="1"/>
</dbReference>
<proteinExistence type="predicted"/>
<dbReference type="Gene3D" id="1.10.1200.10">
    <property type="entry name" value="ACP-like"/>
    <property type="match status" value="1"/>
</dbReference>
<dbReference type="GO" id="GO:0016829">
    <property type="term" value="F:lyase activity"/>
    <property type="evidence" value="ECO:0007669"/>
    <property type="project" value="UniProtKB-KW"/>
</dbReference>
<evidence type="ECO:0000313" key="5">
    <source>
        <dbReference type="EMBL" id="PVZ14656.1"/>
    </source>
</evidence>
<dbReference type="FunFam" id="1.10.1200.10:FF:000021">
    <property type="entry name" value="Isochorismatase"/>
    <property type="match status" value="1"/>
</dbReference>